<evidence type="ECO:0000256" key="8">
    <source>
        <dbReference type="ARBA" id="ARBA00023315"/>
    </source>
</evidence>
<organism evidence="11 12">
    <name type="scientific">Pseudohalioglobus sediminis</name>
    <dbReference type="NCBI Taxonomy" id="2606449"/>
    <lineage>
        <taxon>Bacteria</taxon>
        <taxon>Pseudomonadati</taxon>
        <taxon>Pseudomonadota</taxon>
        <taxon>Gammaproteobacteria</taxon>
        <taxon>Cellvibrionales</taxon>
        <taxon>Halieaceae</taxon>
        <taxon>Pseudohalioglobus</taxon>
    </lineage>
</organism>
<evidence type="ECO:0000256" key="6">
    <source>
        <dbReference type="ARBA" id="ARBA00022989"/>
    </source>
</evidence>
<evidence type="ECO:0000256" key="1">
    <source>
        <dbReference type="ARBA" id="ARBA00004651"/>
    </source>
</evidence>
<evidence type="ECO:0000256" key="9">
    <source>
        <dbReference type="HAMAP-Rule" id="MF_01148"/>
    </source>
</evidence>
<keyword evidence="11" id="KW-0449">Lipoprotein</keyword>
<dbReference type="Pfam" id="PF20154">
    <property type="entry name" value="LNT_N"/>
    <property type="match status" value="1"/>
</dbReference>
<keyword evidence="7 9" id="KW-0472">Membrane</keyword>
<evidence type="ECO:0000259" key="10">
    <source>
        <dbReference type="PROSITE" id="PS50263"/>
    </source>
</evidence>
<keyword evidence="3 9" id="KW-1003">Cell membrane</keyword>
<dbReference type="PANTHER" id="PTHR38686">
    <property type="entry name" value="APOLIPOPROTEIN N-ACYLTRANSFERASE"/>
    <property type="match status" value="1"/>
</dbReference>
<feature type="transmembrane region" description="Helical" evidence="9">
    <location>
        <begin position="91"/>
        <end position="115"/>
    </location>
</feature>
<keyword evidence="8 9" id="KW-0012">Acyltransferase</keyword>
<dbReference type="CDD" id="cd07571">
    <property type="entry name" value="ALP_N-acyl_transferase"/>
    <property type="match status" value="1"/>
</dbReference>
<comment type="caution">
    <text evidence="11">The sequence shown here is derived from an EMBL/GenBank/DDBJ whole genome shotgun (WGS) entry which is preliminary data.</text>
</comment>
<dbReference type="SUPFAM" id="SSF56317">
    <property type="entry name" value="Carbon-nitrogen hydrolase"/>
    <property type="match status" value="1"/>
</dbReference>
<dbReference type="GO" id="GO:0016410">
    <property type="term" value="F:N-acyltransferase activity"/>
    <property type="evidence" value="ECO:0007669"/>
    <property type="project" value="UniProtKB-UniRule"/>
</dbReference>
<comment type="similarity">
    <text evidence="2 9">Belongs to the CN hydrolase family. Apolipoprotein N-acyltransferase subfamily.</text>
</comment>
<comment type="function">
    <text evidence="9">Catalyzes the phospholipid dependent N-acylation of the N-terminal cysteine of apolipoprotein, the last step in lipoprotein maturation.</text>
</comment>
<dbReference type="InterPro" id="IPR036526">
    <property type="entry name" value="C-N_Hydrolase_sf"/>
</dbReference>
<protein>
    <recommendedName>
        <fullName evidence="9">Apolipoprotein N-acyltransferase</fullName>
        <shortName evidence="9">ALP N-acyltransferase</shortName>
        <ecNumber evidence="9">2.3.1.269</ecNumber>
    </recommendedName>
</protein>
<dbReference type="RefSeq" id="WP_149611876.1">
    <property type="nucleotide sequence ID" value="NZ_VTUX01000006.1"/>
</dbReference>
<feature type="transmembrane region" description="Helical" evidence="9">
    <location>
        <begin position="479"/>
        <end position="502"/>
    </location>
</feature>
<feature type="transmembrane region" description="Helical" evidence="9">
    <location>
        <begin position="127"/>
        <end position="151"/>
    </location>
</feature>
<evidence type="ECO:0000256" key="4">
    <source>
        <dbReference type="ARBA" id="ARBA00022679"/>
    </source>
</evidence>
<comment type="pathway">
    <text evidence="9">Protein modification; lipoprotein biosynthesis (N-acyl transfer).</text>
</comment>
<evidence type="ECO:0000313" key="11">
    <source>
        <dbReference type="EMBL" id="KAA1189975.1"/>
    </source>
</evidence>
<dbReference type="InterPro" id="IPR004563">
    <property type="entry name" value="Apolipo_AcylTrfase"/>
</dbReference>
<feature type="domain" description="CN hydrolase" evidence="10">
    <location>
        <begin position="232"/>
        <end position="471"/>
    </location>
</feature>
<evidence type="ECO:0000313" key="12">
    <source>
        <dbReference type="Proteomes" id="UP000323708"/>
    </source>
</evidence>
<reference evidence="11 12" key="1">
    <citation type="submission" date="2019-09" db="EMBL/GenBank/DDBJ databases">
        <authorList>
            <person name="Chen X.-Y."/>
        </authorList>
    </citation>
    <scope>NUCLEOTIDE SEQUENCE [LARGE SCALE GENOMIC DNA]</scope>
    <source>
        <strain evidence="11 12">NY5</strain>
    </source>
</reference>
<feature type="transmembrane region" description="Helical" evidence="9">
    <location>
        <begin position="163"/>
        <end position="187"/>
    </location>
</feature>
<proteinExistence type="inferred from homology"/>
<feature type="transmembrane region" description="Helical" evidence="9">
    <location>
        <begin position="62"/>
        <end position="79"/>
    </location>
</feature>
<dbReference type="InterPro" id="IPR045378">
    <property type="entry name" value="LNT_N"/>
</dbReference>
<dbReference type="InterPro" id="IPR003010">
    <property type="entry name" value="C-N_Hydrolase"/>
</dbReference>
<keyword evidence="12" id="KW-1185">Reference proteome</keyword>
<dbReference type="GO" id="GO:0005886">
    <property type="term" value="C:plasma membrane"/>
    <property type="evidence" value="ECO:0007669"/>
    <property type="project" value="UniProtKB-SubCell"/>
</dbReference>
<keyword evidence="5 9" id="KW-0812">Transmembrane</keyword>
<gene>
    <name evidence="9 11" type="primary">lnt</name>
    <name evidence="11" type="ORF">F0M18_12945</name>
</gene>
<keyword evidence="6 9" id="KW-1133">Transmembrane helix</keyword>
<feature type="transmembrane region" description="Helical" evidence="9">
    <location>
        <begin position="194"/>
        <end position="213"/>
    </location>
</feature>
<dbReference type="NCBIfam" id="TIGR00546">
    <property type="entry name" value="lnt"/>
    <property type="match status" value="1"/>
</dbReference>
<dbReference type="GO" id="GO:0042158">
    <property type="term" value="P:lipoprotein biosynthetic process"/>
    <property type="evidence" value="ECO:0007669"/>
    <property type="project" value="UniProtKB-UniRule"/>
</dbReference>
<keyword evidence="4 9" id="KW-0808">Transferase</keyword>
<sequence length="507" mass="55985">MNSSQQESGLTPLQVLLLAPFSGSLVTLSLAPFDLWPLGILSCALLAWLLSTCQARAAFWRGWLYGLGMFGSGVSWVYVSIHVHGYAPVPLAALLTLLFCAGLALFPALFAWCYVRLVRALPGGMLAGFPVLWVLAEWLRSWVLTGFPWLLLGYAHIDTWIAGWAPVVGVFGLSFICALSGSCLFLAWRSRRAVAIATYAVIAGLLWAGGGILKPIQWVAPASETPLSVAIYQPNIPQVNKWDRRYYHPILQQMERASEPLMGADILLWPEAAIPNYYQNARDFIDPIAERARLLETTLITGIPFRPEGEQHYHNSIIALGQGEGVYHKQRLVPFGEYVPLEQFLRGLIAFFDLPMSAFTPGPGEQPPLRAGAFRIAPFICYEIVYPDLVARGARDADLLVTISNDSWFGDSIGPLQHLQMAQMRALENGRYLIRGTNNGVSAIINYRGEIVADSERFVETSLRGDAETMLGNTPFTSFGSLPVISGSVLGLVLMYLLYLGFWRDND</sequence>
<dbReference type="Proteomes" id="UP000323708">
    <property type="component" value="Unassembled WGS sequence"/>
</dbReference>
<dbReference type="EC" id="2.3.1.269" evidence="9"/>
<comment type="subcellular location">
    <subcellularLocation>
        <location evidence="1 9">Cell membrane</location>
        <topology evidence="1 9">Multi-pass membrane protein</topology>
    </subcellularLocation>
</comment>
<comment type="catalytic activity">
    <reaction evidence="9">
        <text>N-terminal S-1,2-diacyl-sn-glyceryl-L-cysteinyl-[lipoprotein] + a glycerophospholipid = N-acyl-S-1,2-diacyl-sn-glyceryl-L-cysteinyl-[lipoprotein] + a 2-acyl-sn-glycero-3-phospholipid + H(+)</text>
        <dbReference type="Rhea" id="RHEA:48228"/>
        <dbReference type="Rhea" id="RHEA-COMP:14681"/>
        <dbReference type="Rhea" id="RHEA-COMP:14684"/>
        <dbReference type="ChEBI" id="CHEBI:15378"/>
        <dbReference type="ChEBI" id="CHEBI:136912"/>
        <dbReference type="ChEBI" id="CHEBI:140656"/>
        <dbReference type="ChEBI" id="CHEBI:140657"/>
        <dbReference type="ChEBI" id="CHEBI:140660"/>
        <dbReference type="EC" id="2.3.1.269"/>
    </reaction>
</comment>
<accession>A0A5B0WUJ9</accession>
<feature type="transmembrane region" description="Helical" evidence="9">
    <location>
        <begin position="33"/>
        <end position="50"/>
    </location>
</feature>
<evidence type="ECO:0000256" key="5">
    <source>
        <dbReference type="ARBA" id="ARBA00022692"/>
    </source>
</evidence>
<evidence type="ECO:0000256" key="7">
    <source>
        <dbReference type="ARBA" id="ARBA00023136"/>
    </source>
</evidence>
<evidence type="ECO:0000256" key="3">
    <source>
        <dbReference type="ARBA" id="ARBA00022475"/>
    </source>
</evidence>
<dbReference type="Gene3D" id="3.60.110.10">
    <property type="entry name" value="Carbon-nitrogen hydrolase"/>
    <property type="match status" value="1"/>
</dbReference>
<dbReference type="EMBL" id="VTUX01000006">
    <property type="protein sequence ID" value="KAA1189975.1"/>
    <property type="molecule type" value="Genomic_DNA"/>
</dbReference>
<dbReference type="Pfam" id="PF00795">
    <property type="entry name" value="CN_hydrolase"/>
    <property type="match status" value="1"/>
</dbReference>
<dbReference type="UniPathway" id="UPA00666"/>
<dbReference type="HAMAP" id="MF_01148">
    <property type="entry name" value="Lnt"/>
    <property type="match status" value="1"/>
</dbReference>
<dbReference type="AlphaFoldDB" id="A0A5B0WUJ9"/>
<evidence type="ECO:0000256" key="2">
    <source>
        <dbReference type="ARBA" id="ARBA00010065"/>
    </source>
</evidence>
<dbReference type="PROSITE" id="PS50263">
    <property type="entry name" value="CN_HYDROLASE"/>
    <property type="match status" value="1"/>
</dbReference>
<name>A0A5B0WUJ9_9GAMM</name>
<dbReference type="PANTHER" id="PTHR38686:SF1">
    <property type="entry name" value="APOLIPOPROTEIN N-ACYLTRANSFERASE"/>
    <property type="match status" value="1"/>
</dbReference>